<keyword evidence="3" id="KW-1185">Reference proteome</keyword>
<feature type="compositionally biased region" description="Low complexity" evidence="1">
    <location>
        <begin position="19"/>
        <end position="38"/>
    </location>
</feature>
<reference evidence="2 3" key="1">
    <citation type="submission" date="2018-11" db="EMBL/GenBank/DDBJ databases">
        <title>Genome assembly of Steccherinum ochraceum LE-BIN_3174, the white-rot fungus of the Steccherinaceae family (The Residual Polyporoid clade, Polyporales, Basidiomycota).</title>
        <authorList>
            <person name="Fedorova T.V."/>
            <person name="Glazunova O.A."/>
            <person name="Landesman E.O."/>
            <person name="Moiseenko K.V."/>
            <person name="Psurtseva N.V."/>
            <person name="Savinova O.S."/>
            <person name="Shakhova N.V."/>
            <person name="Tyazhelova T.V."/>
            <person name="Vasina D.V."/>
        </authorList>
    </citation>
    <scope>NUCLEOTIDE SEQUENCE [LARGE SCALE GENOMIC DNA]</scope>
    <source>
        <strain evidence="2 3">LE-BIN_3174</strain>
    </source>
</reference>
<comment type="caution">
    <text evidence="2">The sequence shown here is derived from an EMBL/GenBank/DDBJ whole genome shotgun (WGS) entry which is preliminary data.</text>
</comment>
<gene>
    <name evidence="2" type="ORF">EIP91_001621</name>
</gene>
<dbReference type="STRING" id="92696.A0A4R0RQZ8"/>
<evidence type="ECO:0000313" key="3">
    <source>
        <dbReference type="Proteomes" id="UP000292702"/>
    </source>
</evidence>
<evidence type="ECO:0000256" key="1">
    <source>
        <dbReference type="SAM" id="MobiDB-lite"/>
    </source>
</evidence>
<dbReference type="Proteomes" id="UP000292702">
    <property type="component" value="Unassembled WGS sequence"/>
</dbReference>
<organism evidence="2 3">
    <name type="scientific">Steccherinum ochraceum</name>
    <dbReference type="NCBI Taxonomy" id="92696"/>
    <lineage>
        <taxon>Eukaryota</taxon>
        <taxon>Fungi</taxon>
        <taxon>Dikarya</taxon>
        <taxon>Basidiomycota</taxon>
        <taxon>Agaricomycotina</taxon>
        <taxon>Agaricomycetes</taxon>
        <taxon>Polyporales</taxon>
        <taxon>Steccherinaceae</taxon>
        <taxon>Steccherinum</taxon>
    </lineage>
</organism>
<feature type="non-terminal residue" evidence="2">
    <location>
        <position position="306"/>
    </location>
</feature>
<feature type="region of interest" description="Disordered" evidence="1">
    <location>
        <begin position="266"/>
        <end position="290"/>
    </location>
</feature>
<proteinExistence type="predicted"/>
<name>A0A4R0RQZ8_9APHY</name>
<evidence type="ECO:0000313" key="2">
    <source>
        <dbReference type="EMBL" id="TCD66258.1"/>
    </source>
</evidence>
<protein>
    <submittedName>
        <fullName evidence="2">Uncharacterized protein</fullName>
    </submittedName>
</protein>
<feature type="region of interest" description="Disordered" evidence="1">
    <location>
        <begin position="1"/>
        <end position="92"/>
    </location>
</feature>
<dbReference type="EMBL" id="RWJN01000143">
    <property type="protein sequence ID" value="TCD66258.1"/>
    <property type="molecule type" value="Genomic_DNA"/>
</dbReference>
<dbReference type="OrthoDB" id="21629at2759"/>
<sequence length="306" mass="32682">MPAPKKKSNAAGKAPMKRPPVTTAPLPTAAPATPPAANGKKKKKGKGKVVAYAEFTEDEGDEDMPPLEPLNGTAQQHRRSASRTGLSPELESVHLSTTASLSASTRFNPTAIAEAELLATADHLARSMDAVDPEGGGGGGANSEYWASFPEHLRNFVRHTYSQLSSPGNEDEKTQAMYAIAQQIHAGVGLNLNANSKGQTTTRYSSTTTYPFDPSIFTDPAFQQAMEQAAAANGLQPFRASDARFTEAATAATMLLANDYGMDDQDYGEDDYFSEEDGEEEGDELDGRTRTASFTLETHIQRTGST</sequence>
<accession>A0A4R0RQZ8</accession>
<feature type="compositionally biased region" description="Acidic residues" evidence="1">
    <location>
        <begin position="266"/>
        <end position="284"/>
    </location>
</feature>
<dbReference type="AlphaFoldDB" id="A0A4R0RQZ8"/>
<feature type="compositionally biased region" description="Acidic residues" evidence="1">
    <location>
        <begin position="55"/>
        <end position="65"/>
    </location>
</feature>